<comment type="subcellular location">
    <subcellularLocation>
        <location evidence="1">Bacterial microcompartment</location>
    </subcellularLocation>
</comment>
<comment type="pathway">
    <text evidence="1">Amine and polyamine degradation; ethanolamine degradation.</text>
</comment>
<dbReference type="PANTHER" id="PTHR39330:SF1">
    <property type="entry name" value="ETHANOLAMINE AMMONIA-LYASE SMALL SUBUNIT"/>
    <property type="match status" value="1"/>
</dbReference>
<feature type="binding site" evidence="1">
    <location>
        <position position="197"/>
    </location>
    <ligand>
        <name>adenosylcob(III)alamin</name>
        <dbReference type="ChEBI" id="CHEBI:18408"/>
    </ligand>
</feature>
<keyword evidence="1 2" id="KW-0456">Lyase</keyword>
<dbReference type="GO" id="GO:0031419">
    <property type="term" value="F:cobalamin binding"/>
    <property type="evidence" value="ECO:0007669"/>
    <property type="project" value="UniProtKB-UniRule"/>
</dbReference>
<keyword evidence="1" id="KW-0170">Cobalt</keyword>
<comment type="cofactor">
    <cofactor evidence="1">
        <name>adenosylcob(III)alamin</name>
        <dbReference type="ChEBI" id="CHEBI:18408"/>
    </cofactor>
    <text evidence="1">Binds between the large and small subunits.</text>
</comment>
<protein>
    <recommendedName>
        <fullName evidence="1">Ethanolamine ammonia-lyase small subunit</fullName>
        <shortName evidence="1">EAL small subunit</shortName>
        <ecNumber evidence="1">4.3.1.7</ecNumber>
    </recommendedName>
</protein>
<gene>
    <name evidence="1 2" type="primary">eutC</name>
    <name evidence="2" type="ORF">Q4494_15930</name>
</gene>
<comment type="similarity">
    <text evidence="1">Belongs to the EutC family.</text>
</comment>
<keyword evidence="1" id="KW-1283">Bacterial microcompartment</keyword>
<feature type="binding site" evidence="1">
    <location>
        <position position="147"/>
    </location>
    <ligand>
        <name>adenosylcob(III)alamin</name>
        <dbReference type="ChEBI" id="CHEBI:18408"/>
    </ligand>
</feature>
<sequence>MSTDITLQTLEEKLREMTTARVGIGRSGGGWTTKATLSFALDHARAREAVWSGMNLPALQSAFAKWPLSTVSSAAHDRATYVRRPDLGRVLAPGEDLSSLPKGKIVIVVADGLSATAVNKNAVSVVSGLQDLLSEPAPIVLVERGRVAIGDDIGAATEARAVVMLIGERPGLSSADSLGAYITWEPKPGLPDSRRNCISNIREGGLSPAYAAERIVLLLKQMEQMRISGVALDSNALTA</sequence>
<dbReference type="EC" id="4.3.1.7" evidence="1"/>
<comment type="catalytic activity">
    <reaction evidence="1">
        <text>ethanolamine = acetaldehyde + NH4(+)</text>
        <dbReference type="Rhea" id="RHEA:15313"/>
        <dbReference type="ChEBI" id="CHEBI:15343"/>
        <dbReference type="ChEBI" id="CHEBI:28938"/>
        <dbReference type="ChEBI" id="CHEBI:57603"/>
        <dbReference type="EC" id="4.3.1.7"/>
    </reaction>
</comment>
<dbReference type="RefSeq" id="WP_216043165.1">
    <property type="nucleotide sequence ID" value="NZ_JAHKPE010000008.1"/>
</dbReference>
<accession>A0AAW7XX49</accession>
<evidence type="ECO:0000313" key="3">
    <source>
        <dbReference type="Proteomes" id="UP001169823"/>
    </source>
</evidence>
<reference evidence="2" key="1">
    <citation type="submission" date="2023-07" db="EMBL/GenBank/DDBJ databases">
        <title>Genome content predicts the carbon catabolic preferences of heterotrophic bacteria.</title>
        <authorList>
            <person name="Gralka M."/>
        </authorList>
    </citation>
    <scope>NUCLEOTIDE SEQUENCE</scope>
    <source>
        <strain evidence="2">I2M02</strain>
    </source>
</reference>
<dbReference type="PIRSF" id="PIRSF018982">
    <property type="entry name" value="EutC"/>
    <property type="match status" value="1"/>
</dbReference>
<comment type="subunit">
    <text evidence="1">The basic unit is a heterodimer which dimerizes to form tetramers. The heterotetramers trimerize; 6 large subunits form a core ring with 6 small subunits projecting outwards.</text>
</comment>
<dbReference type="GO" id="GO:0006520">
    <property type="term" value="P:amino acid metabolic process"/>
    <property type="evidence" value="ECO:0007669"/>
    <property type="project" value="InterPro"/>
</dbReference>
<feature type="binding site" evidence="1">
    <location>
        <position position="168"/>
    </location>
    <ligand>
        <name>adenosylcob(III)alamin</name>
        <dbReference type="ChEBI" id="CHEBI:18408"/>
    </ligand>
</feature>
<evidence type="ECO:0000313" key="2">
    <source>
        <dbReference type="EMBL" id="MDO6458575.1"/>
    </source>
</evidence>
<comment type="caution">
    <text evidence="2">The sequence shown here is derived from an EMBL/GenBank/DDBJ whole genome shotgun (WGS) entry which is preliminary data.</text>
</comment>
<dbReference type="Pfam" id="PF05985">
    <property type="entry name" value="EutC"/>
    <property type="match status" value="1"/>
</dbReference>
<dbReference type="NCBIfam" id="NF003971">
    <property type="entry name" value="PRK05465.1"/>
    <property type="match status" value="1"/>
</dbReference>
<proteinExistence type="inferred from homology"/>
<evidence type="ECO:0000256" key="1">
    <source>
        <dbReference type="HAMAP-Rule" id="MF_00601"/>
    </source>
</evidence>
<dbReference type="Proteomes" id="UP001169823">
    <property type="component" value="Unassembled WGS sequence"/>
</dbReference>
<dbReference type="PANTHER" id="PTHR39330">
    <property type="entry name" value="ETHANOLAMINE AMMONIA-LYASE LIGHT CHAIN"/>
    <property type="match status" value="1"/>
</dbReference>
<keyword evidence="1" id="KW-0846">Cobalamin</keyword>
<dbReference type="InterPro" id="IPR009246">
    <property type="entry name" value="EutC"/>
</dbReference>
<dbReference type="GO" id="GO:0008851">
    <property type="term" value="F:ethanolamine ammonia-lyase activity"/>
    <property type="evidence" value="ECO:0007669"/>
    <property type="project" value="UniProtKB-UniRule"/>
</dbReference>
<dbReference type="AlphaFoldDB" id="A0AAW7XX49"/>
<dbReference type="GO" id="GO:0046336">
    <property type="term" value="P:ethanolamine catabolic process"/>
    <property type="evidence" value="ECO:0007669"/>
    <property type="project" value="UniProtKB-UniRule"/>
</dbReference>
<organism evidence="2 3">
    <name type="scientific">Celeribacter halophilus</name>
    <dbReference type="NCBI Taxonomy" id="576117"/>
    <lineage>
        <taxon>Bacteria</taxon>
        <taxon>Pseudomonadati</taxon>
        <taxon>Pseudomonadota</taxon>
        <taxon>Alphaproteobacteria</taxon>
        <taxon>Rhodobacterales</taxon>
        <taxon>Roseobacteraceae</taxon>
        <taxon>Celeribacter</taxon>
    </lineage>
</organism>
<dbReference type="GO" id="GO:0031471">
    <property type="term" value="C:ethanolamine degradation polyhedral organelle"/>
    <property type="evidence" value="ECO:0007669"/>
    <property type="project" value="UniProtKB-UniRule"/>
</dbReference>
<comment type="function">
    <text evidence="1">Catalyzes the deamination of various vicinal amino-alcohols to oxo compounds. Allows this organism to utilize ethanolamine as the sole source of nitrogen and carbon in the presence of external vitamin B12.</text>
</comment>
<dbReference type="EMBL" id="JAUOPJ010000015">
    <property type="protein sequence ID" value="MDO6458575.1"/>
    <property type="molecule type" value="Genomic_DNA"/>
</dbReference>
<dbReference type="GO" id="GO:0009350">
    <property type="term" value="C:ethanolamine ammonia-lyase complex"/>
    <property type="evidence" value="ECO:0007669"/>
    <property type="project" value="UniProtKB-UniRule"/>
</dbReference>
<dbReference type="HAMAP" id="MF_00601">
    <property type="entry name" value="EutC"/>
    <property type="match status" value="1"/>
</dbReference>
<name>A0AAW7XX49_9RHOB</name>